<dbReference type="InterPro" id="IPR032675">
    <property type="entry name" value="LRR_dom_sf"/>
</dbReference>
<proteinExistence type="predicted"/>
<dbReference type="SUPFAM" id="SSF52047">
    <property type="entry name" value="RNI-like"/>
    <property type="match status" value="1"/>
</dbReference>
<comment type="caution">
    <text evidence="1">The sequence shown here is derived from an EMBL/GenBank/DDBJ whole genome shotgun (WGS) entry which is preliminary data.</text>
</comment>
<protein>
    <submittedName>
        <fullName evidence="1">Uncharacterized protein</fullName>
    </submittedName>
</protein>
<dbReference type="Proteomes" id="UP000639338">
    <property type="component" value="Unassembled WGS sequence"/>
</dbReference>
<dbReference type="EMBL" id="JACMRX010000004">
    <property type="protein sequence ID" value="KAF7990696.1"/>
    <property type="molecule type" value="Genomic_DNA"/>
</dbReference>
<keyword evidence="2" id="KW-1185">Reference proteome</keyword>
<sequence>MQNTWYFNRGLSVKAREYFQPFVLQTSNCSVPSATCVGKKIEPITSRGKFLTKLKVTNTKFDLDLLETIKNDCVNLIDLELNFDYFDGNCYYEDFQNMTSLKTIILHNYLIEKYKINENEFMTCIPIGIENIGIIKSKKKYRRACTPIFNCDFSRFTKLCKLRLDNWILSNNTMNSLEKFNETLTDLSLIDCIILKSGQATIPKLTNLENLDLLRVNIDDNVMINITHNCTKLYHLNISNCRKLTRTSLTTLKILRNLKELFVNYLPNIDDAVIKTISNLRIFKCKGCKLITDYGVEKIVKKSPNLEELCITDTGISSKTISYPFKIRKVNIKVIPEDQQK</sequence>
<gene>
    <name evidence="1" type="ORF">HCN44_000501</name>
</gene>
<dbReference type="InterPro" id="IPR006553">
    <property type="entry name" value="Leu-rich_rpt_Cys-con_subtyp"/>
</dbReference>
<dbReference type="PANTHER" id="PTHR13318">
    <property type="entry name" value="PARTNER OF PAIRED, ISOFORM B-RELATED"/>
    <property type="match status" value="1"/>
</dbReference>
<dbReference type="GO" id="GO:0031146">
    <property type="term" value="P:SCF-dependent proteasomal ubiquitin-dependent protein catabolic process"/>
    <property type="evidence" value="ECO:0007669"/>
    <property type="project" value="TreeGrafter"/>
</dbReference>
<accession>A0A834XR40</accession>
<name>A0A834XR40_APHGI</name>
<dbReference type="Gene3D" id="3.80.10.10">
    <property type="entry name" value="Ribonuclease Inhibitor"/>
    <property type="match status" value="1"/>
</dbReference>
<reference evidence="1 2" key="1">
    <citation type="submission" date="2020-08" db="EMBL/GenBank/DDBJ databases">
        <title>Aphidius gifuensis genome sequencing and assembly.</title>
        <authorList>
            <person name="Du Z."/>
        </authorList>
    </citation>
    <scope>NUCLEOTIDE SEQUENCE [LARGE SCALE GENOMIC DNA]</scope>
    <source>
        <strain evidence="1">YNYX2018</strain>
        <tissue evidence="1">Adults</tissue>
    </source>
</reference>
<evidence type="ECO:0000313" key="2">
    <source>
        <dbReference type="Proteomes" id="UP000639338"/>
    </source>
</evidence>
<dbReference type="SMART" id="SM00367">
    <property type="entry name" value="LRR_CC"/>
    <property type="match status" value="3"/>
</dbReference>
<dbReference type="OrthoDB" id="549243at2759"/>
<evidence type="ECO:0000313" key="1">
    <source>
        <dbReference type="EMBL" id="KAF7990696.1"/>
    </source>
</evidence>
<dbReference type="GO" id="GO:0019005">
    <property type="term" value="C:SCF ubiquitin ligase complex"/>
    <property type="evidence" value="ECO:0007669"/>
    <property type="project" value="TreeGrafter"/>
</dbReference>
<dbReference type="AlphaFoldDB" id="A0A834XR40"/>
<organism evidence="1 2">
    <name type="scientific">Aphidius gifuensis</name>
    <name type="common">Parasitoid wasp</name>
    <dbReference type="NCBI Taxonomy" id="684658"/>
    <lineage>
        <taxon>Eukaryota</taxon>
        <taxon>Metazoa</taxon>
        <taxon>Ecdysozoa</taxon>
        <taxon>Arthropoda</taxon>
        <taxon>Hexapoda</taxon>
        <taxon>Insecta</taxon>
        <taxon>Pterygota</taxon>
        <taxon>Neoptera</taxon>
        <taxon>Endopterygota</taxon>
        <taxon>Hymenoptera</taxon>
        <taxon>Apocrita</taxon>
        <taxon>Ichneumonoidea</taxon>
        <taxon>Braconidae</taxon>
        <taxon>Aphidiinae</taxon>
        <taxon>Aphidius</taxon>
    </lineage>
</organism>